<organism evidence="2">
    <name type="scientific">Glycine max</name>
    <name type="common">Soybean</name>
    <name type="synonym">Glycine hispida</name>
    <dbReference type="NCBI Taxonomy" id="3847"/>
    <lineage>
        <taxon>Eukaryota</taxon>
        <taxon>Viridiplantae</taxon>
        <taxon>Streptophyta</taxon>
        <taxon>Embryophyta</taxon>
        <taxon>Tracheophyta</taxon>
        <taxon>Spermatophyta</taxon>
        <taxon>Magnoliopsida</taxon>
        <taxon>eudicotyledons</taxon>
        <taxon>Gunneridae</taxon>
        <taxon>Pentapetalae</taxon>
        <taxon>rosids</taxon>
        <taxon>fabids</taxon>
        <taxon>Fabales</taxon>
        <taxon>Fabaceae</taxon>
        <taxon>Papilionoideae</taxon>
        <taxon>50 kb inversion clade</taxon>
        <taxon>NPAAA clade</taxon>
        <taxon>indigoferoid/millettioid clade</taxon>
        <taxon>Phaseoleae</taxon>
        <taxon>Glycine</taxon>
        <taxon>Glycine subgen. Soja</taxon>
    </lineage>
</organism>
<dbReference type="EnsemblPlants" id="KRH32985">
    <property type="protein sequence ID" value="KRH32985"/>
    <property type="gene ID" value="GLYMA_10G091500"/>
</dbReference>
<protein>
    <submittedName>
        <fullName evidence="2 3">Uncharacterized protein</fullName>
    </submittedName>
</protein>
<accession>A0A0R0HYM8</accession>
<reference evidence="3" key="2">
    <citation type="submission" date="2018-02" db="UniProtKB">
        <authorList>
            <consortium name="EnsemblPlants"/>
        </authorList>
    </citation>
    <scope>IDENTIFICATION</scope>
    <source>
        <strain evidence="3">Williams 82</strain>
    </source>
</reference>
<dbReference type="AlphaFoldDB" id="A0A0R0HYM8"/>
<dbReference type="EMBL" id="CM000843">
    <property type="protein sequence ID" value="KRH32985.2"/>
    <property type="molecule type" value="Genomic_DNA"/>
</dbReference>
<dbReference type="Gramene" id="KRH32985">
    <property type="protein sequence ID" value="KRH32985"/>
    <property type="gene ID" value="GLYMA_10G091500"/>
</dbReference>
<dbReference type="PANTHER" id="PTHR33240">
    <property type="entry name" value="OS08G0508500 PROTEIN"/>
    <property type="match status" value="1"/>
</dbReference>
<sequence>MSRFWNEVRQAEQKRDKHEAHTKPNMHKSDKRHKPNKDFKGINPVNQDDLVVVSIVIENFKVSRVLIDQGSSTGILYWKTFQRLEASPNTVHLYVGPLLVFAGERVETRGYIDLMTTFGKLSRSFTITYLLVDANTSYFSLISRKTLNELGAIVSTPHLKMKFPTLTGGIVTIKADQKQARRAMHKA</sequence>
<dbReference type="InParanoid" id="A0A0R0HYM8"/>
<gene>
    <name evidence="2" type="ORF">GLYMA_10G091500</name>
</gene>
<dbReference type="OrthoDB" id="1400091at2759"/>
<proteinExistence type="predicted"/>
<dbReference type="OMA" id="VEIANWE"/>
<dbReference type="PANTHER" id="PTHR33240:SF17">
    <property type="entry name" value="EUKARYOTIC PEPTIDE CHAIN RELEASE FACTOR GTP-BINDING SUBUNIT-LIKE"/>
    <property type="match status" value="1"/>
</dbReference>
<reference evidence="2 3" key="1">
    <citation type="journal article" date="2010" name="Nature">
        <title>Genome sequence of the palaeopolyploid soybean.</title>
        <authorList>
            <person name="Schmutz J."/>
            <person name="Cannon S.B."/>
            <person name="Schlueter J."/>
            <person name="Ma J."/>
            <person name="Mitros T."/>
            <person name="Nelson W."/>
            <person name="Hyten D.L."/>
            <person name="Song Q."/>
            <person name="Thelen J.J."/>
            <person name="Cheng J."/>
            <person name="Xu D."/>
            <person name="Hellsten U."/>
            <person name="May G.D."/>
            <person name="Yu Y."/>
            <person name="Sakurai T."/>
            <person name="Umezawa T."/>
            <person name="Bhattacharyya M.K."/>
            <person name="Sandhu D."/>
            <person name="Valliyodan B."/>
            <person name="Lindquist E."/>
            <person name="Peto M."/>
            <person name="Grant D."/>
            <person name="Shu S."/>
            <person name="Goodstein D."/>
            <person name="Barry K."/>
            <person name="Futrell-Griggs M."/>
            <person name="Abernathy B."/>
            <person name="Du J."/>
            <person name="Tian Z."/>
            <person name="Zhu L."/>
            <person name="Gill N."/>
            <person name="Joshi T."/>
            <person name="Libault M."/>
            <person name="Sethuraman A."/>
            <person name="Zhang X.-C."/>
            <person name="Shinozaki K."/>
            <person name="Nguyen H.T."/>
            <person name="Wing R.A."/>
            <person name="Cregan P."/>
            <person name="Specht J."/>
            <person name="Grimwood J."/>
            <person name="Rokhsar D."/>
            <person name="Stacey G."/>
            <person name="Shoemaker R.C."/>
            <person name="Jackson S.A."/>
        </authorList>
    </citation>
    <scope>NUCLEOTIDE SEQUENCE [LARGE SCALE GENOMIC DNA]</scope>
    <source>
        <strain evidence="3">cv. Williams 82</strain>
        <tissue evidence="2">Callus</tissue>
    </source>
</reference>
<evidence type="ECO:0000313" key="3">
    <source>
        <dbReference type="EnsemblPlants" id="KRH32985"/>
    </source>
</evidence>
<evidence type="ECO:0000256" key="1">
    <source>
        <dbReference type="SAM" id="MobiDB-lite"/>
    </source>
</evidence>
<feature type="compositionally biased region" description="Basic residues" evidence="1">
    <location>
        <begin position="24"/>
        <end position="35"/>
    </location>
</feature>
<dbReference type="Proteomes" id="UP000008827">
    <property type="component" value="Chromosome 10"/>
</dbReference>
<evidence type="ECO:0000313" key="4">
    <source>
        <dbReference type="Proteomes" id="UP000008827"/>
    </source>
</evidence>
<name>A0A0R0HYM8_SOYBN</name>
<keyword evidence="4" id="KW-1185">Reference proteome</keyword>
<evidence type="ECO:0000313" key="2">
    <source>
        <dbReference type="EMBL" id="KRH32985.2"/>
    </source>
</evidence>
<feature type="region of interest" description="Disordered" evidence="1">
    <location>
        <begin position="1"/>
        <end position="42"/>
    </location>
</feature>
<feature type="compositionally biased region" description="Basic and acidic residues" evidence="1">
    <location>
        <begin position="9"/>
        <end position="22"/>
    </location>
</feature>
<reference evidence="2" key="3">
    <citation type="submission" date="2018-07" db="EMBL/GenBank/DDBJ databases">
        <title>WGS assembly of Glycine max.</title>
        <authorList>
            <person name="Schmutz J."/>
            <person name="Cannon S."/>
            <person name="Schlueter J."/>
            <person name="Ma J."/>
            <person name="Mitros T."/>
            <person name="Nelson W."/>
            <person name="Hyten D."/>
            <person name="Song Q."/>
            <person name="Thelen J."/>
            <person name="Cheng J."/>
            <person name="Xu D."/>
            <person name="Hellsten U."/>
            <person name="May G."/>
            <person name="Yu Y."/>
            <person name="Sakurai T."/>
            <person name="Umezawa T."/>
            <person name="Bhattacharyya M."/>
            <person name="Sandhu D."/>
            <person name="Valliyodan B."/>
            <person name="Lindquist E."/>
            <person name="Peto M."/>
            <person name="Grant D."/>
            <person name="Shu S."/>
            <person name="Goodstein D."/>
            <person name="Barry K."/>
            <person name="Futrell-Griggs M."/>
            <person name="Abernathy B."/>
            <person name="Du J."/>
            <person name="Tian Z."/>
            <person name="Zhu L."/>
            <person name="Gill N."/>
            <person name="Joshi T."/>
            <person name="Libault M."/>
            <person name="Sethuraman A."/>
            <person name="Zhang X."/>
            <person name="Shinozaki K."/>
            <person name="Nguyen H."/>
            <person name="Wing R."/>
            <person name="Cregan P."/>
            <person name="Specht J."/>
            <person name="Grimwood J."/>
            <person name="Rokhsar D."/>
            <person name="Stacey G."/>
            <person name="Shoemaker R."/>
            <person name="Jackson S."/>
        </authorList>
    </citation>
    <scope>NUCLEOTIDE SEQUENCE</scope>
    <source>
        <tissue evidence="2">Callus</tissue>
    </source>
</reference>
<accession>A0A2K7IKD9</accession>